<feature type="transmembrane region" description="Helical" evidence="1">
    <location>
        <begin position="12"/>
        <end position="43"/>
    </location>
</feature>
<name>A0A6N8DMI8_RHOAC</name>
<dbReference type="RefSeq" id="WP_155446316.1">
    <property type="nucleotide sequence ID" value="NZ_JAOQNR010000008.1"/>
</dbReference>
<gene>
    <name evidence="2" type="ORF">GJ654_11550</name>
</gene>
<dbReference type="EMBL" id="WNKS01000009">
    <property type="protein sequence ID" value="MTV31627.1"/>
    <property type="molecule type" value="Genomic_DNA"/>
</dbReference>
<evidence type="ECO:0000313" key="3">
    <source>
        <dbReference type="Proteomes" id="UP000439113"/>
    </source>
</evidence>
<keyword evidence="1" id="KW-0472">Membrane</keyword>
<dbReference type="Proteomes" id="UP000439113">
    <property type="component" value="Unassembled WGS sequence"/>
</dbReference>
<feature type="transmembrane region" description="Helical" evidence="1">
    <location>
        <begin position="161"/>
        <end position="181"/>
    </location>
</feature>
<keyword evidence="1" id="KW-0812">Transmembrane</keyword>
<protein>
    <submittedName>
        <fullName evidence="2">HXXEE domain-containing protein</fullName>
    </submittedName>
</protein>
<dbReference type="AlphaFoldDB" id="A0A6N8DMI8"/>
<keyword evidence="1" id="KW-1133">Transmembrane helix</keyword>
<evidence type="ECO:0000313" key="2">
    <source>
        <dbReference type="EMBL" id="MTV31627.1"/>
    </source>
</evidence>
<sequence length="192" mass="20880">MQDLIKWLYSRWVSAAGFMAATLLAVLPLLSAAYALPLVLLFLHSPGYMVHQVEEHTGDRFRTFVNQRVFGGRNALSVTAVLVINLPVVWGLNLAALYAAWLWGAGYGLVAPYAMLVNGVTHIGASVRFRSYNPGLLTSLFLFLPLSLATLYAIGPVGAGFHYAGLGLALLLHLLIIAHVLRRIRRKAAEAA</sequence>
<feature type="transmembrane region" description="Helical" evidence="1">
    <location>
        <begin position="70"/>
        <end position="90"/>
    </location>
</feature>
<proteinExistence type="predicted"/>
<organism evidence="2 3">
    <name type="scientific">Rhodoblastus acidophilus</name>
    <name type="common">Rhodopseudomonas acidophila</name>
    <dbReference type="NCBI Taxonomy" id="1074"/>
    <lineage>
        <taxon>Bacteria</taxon>
        <taxon>Pseudomonadati</taxon>
        <taxon>Pseudomonadota</taxon>
        <taxon>Alphaproteobacteria</taxon>
        <taxon>Hyphomicrobiales</taxon>
        <taxon>Rhodoblastaceae</taxon>
        <taxon>Rhodoblastus</taxon>
    </lineage>
</organism>
<feature type="transmembrane region" description="Helical" evidence="1">
    <location>
        <begin position="96"/>
        <end position="116"/>
    </location>
</feature>
<reference evidence="2 3" key="1">
    <citation type="submission" date="2019-11" db="EMBL/GenBank/DDBJ databases">
        <title>Whole-genome sequence of a Rhodoblastus acidophilus DSM 142.</title>
        <authorList>
            <person name="Kyndt J.A."/>
            <person name="Meyer T.E."/>
        </authorList>
    </citation>
    <scope>NUCLEOTIDE SEQUENCE [LARGE SCALE GENOMIC DNA]</scope>
    <source>
        <strain evidence="2 3">DSM 142</strain>
    </source>
</reference>
<dbReference type="InterPro" id="IPR025671">
    <property type="entry name" value="HXXEE"/>
</dbReference>
<dbReference type="Pfam" id="PF13787">
    <property type="entry name" value="HXXEE"/>
    <property type="match status" value="1"/>
</dbReference>
<comment type="caution">
    <text evidence="2">The sequence shown here is derived from an EMBL/GenBank/DDBJ whole genome shotgun (WGS) entry which is preliminary data.</text>
</comment>
<feature type="transmembrane region" description="Helical" evidence="1">
    <location>
        <begin position="136"/>
        <end position="155"/>
    </location>
</feature>
<accession>A0A6N8DMI8</accession>
<evidence type="ECO:0000256" key="1">
    <source>
        <dbReference type="SAM" id="Phobius"/>
    </source>
</evidence>
<dbReference type="OrthoDB" id="285799at2"/>